<gene>
    <name evidence="3" type="ORF">QOZ84_14515</name>
</gene>
<keyword evidence="1" id="KW-0472">Membrane</keyword>
<proteinExistence type="predicted"/>
<protein>
    <submittedName>
        <fullName evidence="3">Nucleoside recognition domain-containing protein</fullName>
    </submittedName>
</protein>
<keyword evidence="1" id="KW-1133">Transmembrane helix</keyword>
<dbReference type="EMBL" id="JASKYM010000011">
    <property type="protein sequence ID" value="MDK2564746.1"/>
    <property type="molecule type" value="Genomic_DNA"/>
</dbReference>
<evidence type="ECO:0000313" key="3">
    <source>
        <dbReference type="EMBL" id="MDK2564746.1"/>
    </source>
</evidence>
<evidence type="ECO:0000256" key="1">
    <source>
        <dbReference type="SAM" id="Phobius"/>
    </source>
</evidence>
<feature type="transmembrane region" description="Helical" evidence="1">
    <location>
        <begin position="37"/>
        <end position="57"/>
    </location>
</feature>
<comment type="caution">
    <text evidence="3">The sequence shown here is derived from an EMBL/GenBank/DDBJ whole genome shotgun (WGS) entry which is preliminary data.</text>
</comment>
<feature type="domain" description="Nucleoside transporter/FeoB GTPase Gate" evidence="2">
    <location>
        <begin position="41"/>
        <end position="149"/>
    </location>
</feature>
<feature type="transmembrane region" description="Helical" evidence="1">
    <location>
        <begin position="132"/>
        <end position="152"/>
    </location>
</feature>
<feature type="transmembrane region" description="Helical" evidence="1">
    <location>
        <begin position="164"/>
        <end position="183"/>
    </location>
</feature>
<dbReference type="Proteomes" id="UP001301012">
    <property type="component" value="Unassembled WGS sequence"/>
</dbReference>
<name>A0ABT7ECV2_9FIRM</name>
<dbReference type="RefSeq" id="WP_284133659.1">
    <property type="nucleotide sequence ID" value="NZ_JASKYM010000011.1"/>
</dbReference>
<accession>A0ABT7ECV2</accession>
<organism evidence="3 4">
    <name type="scientific">Romboutsia sedimentorum</name>
    <dbReference type="NCBI Taxonomy" id="1368474"/>
    <lineage>
        <taxon>Bacteria</taxon>
        <taxon>Bacillati</taxon>
        <taxon>Bacillota</taxon>
        <taxon>Clostridia</taxon>
        <taxon>Peptostreptococcales</taxon>
        <taxon>Peptostreptococcaceae</taxon>
        <taxon>Romboutsia</taxon>
    </lineage>
</organism>
<dbReference type="Pfam" id="PF07670">
    <property type="entry name" value="Gate"/>
    <property type="match status" value="1"/>
</dbReference>
<dbReference type="InterPro" id="IPR011642">
    <property type="entry name" value="Gate_dom"/>
</dbReference>
<evidence type="ECO:0000259" key="2">
    <source>
        <dbReference type="Pfam" id="PF07670"/>
    </source>
</evidence>
<keyword evidence="1" id="KW-0812">Transmembrane</keyword>
<sequence length="193" mass="20936">MGKIWFYMLSIGIVGSIIFDNLGELNKVILTEASRGVEFAISLAGVMALWMGIMNIAKDSGLIEKIGNKLNPLMKKLFPSVPSGHKAMSYMVMNIALNMVGAGNGATAFGLKAMGELQTLNNKKDTASNDMIMFLVINISSIQIIPFTMLKVRMDLGSQNPGEIILTTLFATIVSTIVAIITCKMLQGNRRCK</sequence>
<keyword evidence="4" id="KW-1185">Reference proteome</keyword>
<feature type="transmembrane region" description="Helical" evidence="1">
    <location>
        <begin position="6"/>
        <end position="25"/>
    </location>
</feature>
<reference evidence="3 4" key="1">
    <citation type="submission" date="2023-05" db="EMBL/GenBank/DDBJ databases">
        <title>Rombocin, a short stable natural nisin variant, displays selective antimicrobial activity against Listeria monocytogenes and employs dual mode of action to kill target bacterial strains.</title>
        <authorList>
            <person name="Wambui J."/>
            <person name="Stephan R."/>
            <person name="Kuipers O.P."/>
        </authorList>
    </citation>
    <scope>NUCLEOTIDE SEQUENCE [LARGE SCALE GENOMIC DNA]</scope>
    <source>
        <strain evidence="3 4">RC002</strain>
    </source>
</reference>
<evidence type="ECO:0000313" key="4">
    <source>
        <dbReference type="Proteomes" id="UP001301012"/>
    </source>
</evidence>
<feature type="transmembrane region" description="Helical" evidence="1">
    <location>
        <begin position="87"/>
        <end position="111"/>
    </location>
</feature>